<dbReference type="GO" id="GO:0006412">
    <property type="term" value="P:translation"/>
    <property type="evidence" value="ECO:0007669"/>
    <property type="project" value="InterPro"/>
</dbReference>
<evidence type="ECO:0000256" key="3">
    <source>
        <dbReference type="ARBA" id="ARBA00023274"/>
    </source>
</evidence>
<evidence type="ECO:0000256" key="1">
    <source>
        <dbReference type="ARBA" id="ARBA00008553"/>
    </source>
</evidence>
<dbReference type="OrthoDB" id="539541at2759"/>
<evidence type="ECO:0000313" key="7">
    <source>
        <dbReference type="RefSeq" id="XP_033460108.1"/>
    </source>
</evidence>
<proteinExistence type="inferred from homology"/>
<dbReference type="InterPro" id="IPR031310">
    <property type="entry name" value="Ribosomal_uL5_N"/>
</dbReference>
<accession>A0A6J3M8A3</accession>
<dbReference type="Pfam" id="PF00673">
    <property type="entry name" value="Ribosomal_L5_C"/>
    <property type="match status" value="1"/>
</dbReference>
<feature type="domain" description="Large ribosomal subunit protein uL5 N-terminal" evidence="4">
    <location>
        <begin position="195"/>
        <end position="248"/>
    </location>
</feature>
<reference evidence="7" key="1">
    <citation type="submission" date="2020-01" db="EMBL/GenBank/DDBJ databases">
        <authorList>
            <consortium name="DOE Joint Genome Institute"/>
            <person name="Haridas S."/>
            <person name="Albert R."/>
            <person name="Binder M."/>
            <person name="Bloem J."/>
            <person name="Labutti K."/>
            <person name="Salamov A."/>
            <person name="Andreopoulos B."/>
            <person name="Baker S.E."/>
            <person name="Barry K."/>
            <person name="Bills G."/>
            <person name="Bluhm B.H."/>
            <person name="Cannon C."/>
            <person name="Castanera R."/>
            <person name="Culley D.E."/>
            <person name="Daum C."/>
            <person name="Ezra D."/>
            <person name="Gonzalez J.B."/>
            <person name="Henrissat B."/>
            <person name="Kuo A."/>
            <person name="Liang C."/>
            <person name="Lipzen A."/>
            <person name="Lutzoni F."/>
            <person name="Magnuson J."/>
            <person name="Mondo S."/>
            <person name="Nolan M."/>
            <person name="Ohm R."/>
            <person name="Pangilinan J."/>
            <person name="Park H.-J."/>
            <person name="Ramirez L."/>
            <person name="Alfaro M."/>
            <person name="Sun H."/>
            <person name="Tritt A."/>
            <person name="Yoshinaga Y."/>
            <person name="Zwiers L.-H."/>
            <person name="Turgeon B.G."/>
            <person name="Goodwin S.B."/>
            <person name="Spatafora J.W."/>
            <person name="Crous P.W."/>
            <person name="Grigoriev I.V."/>
        </authorList>
    </citation>
    <scope>NUCLEOTIDE SEQUENCE</scope>
    <source>
        <strain evidence="7">CBS 342.82</strain>
    </source>
</reference>
<evidence type="ECO:0000259" key="4">
    <source>
        <dbReference type="Pfam" id="PF00281"/>
    </source>
</evidence>
<dbReference type="InterPro" id="IPR022803">
    <property type="entry name" value="Ribosomal_uL5_dom_sf"/>
</dbReference>
<evidence type="ECO:0000256" key="2">
    <source>
        <dbReference type="ARBA" id="ARBA00022980"/>
    </source>
</evidence>
<dbReference type="PANTHER" id="PTHR11994">
    <property type="entry name" value="60S RIBOSOMAL PROTEIN L11-RELATED"/>
    <property type="match status" value="1"/>
</dbReference>
<reference evidence="7" key="2">
    <citation type="submission" date="2020-04" db="EMBL/GenBank/DDBJ databases">
        <authorList>
            <consortium name="NCBI Genome Project"/>
        </authorList>
    </citation>
    <scope>NUCLEOTIDE SEQUENCE</scope>
    <source>
        <strain evidence="7">CBS 342.82</strain>
    </source>
</reference>
<dbReference type="InterPro" id="IPR031309">
    <property type="entry name" value="Ribosomal_uL5_C"/>
</dbReference>
<dbReference type="GeneID" id="54365470"/>
<sequence length="357" mass="39960">MALQEVTNAFIKRLRLSERPIGTACRRQCIQHRCFADAAPKVEETQPEVKDLEHLSFIESPRPDEATIASFDPVANAKKRGTQLPASRYSYRPPRYYRGPLHPHQPPPVTDPASRVFVPGPFSLPRLEQTYESTIAPDYMTLAYAHYPPGTEPHKKGARLRSWTGDSPYFKNRPLRGPRGGDALRLLRKRVTFRNIPRLSRVTVHTYVKGAMENSSHLHAAGIVLQSITNIRATPHRTTKTNAMFGVKAGKNLSVTCELRGEDMYHFLSKVVDVVLPKIKDWKGVAGTTGDGSGNLAFGLTPEEVALFPEIEINYDMYPPKHIPGLHIVIHTTATQDRDARLLLMGIGLPFYGKLIN</sequence>
<comment type="similarity">
    <text evidence="1">Belongs to the universal ribosomal protein uL5 family.</text>
</comment>
<gene>
    <name evidence="7" type="ORF">K489DRAFT_410146</name>
</gene>
<evidence type="ECO:0000259" key="5">
    <source>
        <dbReference type="Pfam" id="PF00673"/>
    </source>
</evidence>
<dbReference type="AlphaFoldDB" id="A0A6J3M8A3"/>
<protein>
    <submittedName>
        <fullName evidence="7">Ribosomal protein L5</fullName>
    </submittedName>
</protein>
<name>A0A6J3M8A3_9PEZI</name>
<dbReference type="InterPro" id="IPR002132">
    <property type="entry name" value="Ribosomal_uL5"/>
</dbReference>
<organism evidence="7">
    <name type="scientific">Dissoconium aciculare CBS 342.82</name>
    <dbReference type="NCBI Taxonomy" id="1314786"/>
    <lineage>
        <taxon>Eukaryota</taxon>
        <taxon>Fungi</taxon>
        <taxon>Dikarya</taxon>
        <taxon>Ascomycota</taxon>
        <taxon>Pezizomycotina</taxon>
        <taxon>Dothideomycetes</taxon>
        <taxon>Dothideomycetidae</taxon>
        <taxon>Mycosphaerellales</taxon>
        <taxon>Dissoconiaceae</taxon>
        <taxon>Dissoconium</taxon>
    </lineage>
</organism>
<dbReference type="GO" id="GO:0003735">
    <property type="term" value="F:structural constituent of ribosome"/>
    <property type="evidence" value="ECO:0007669"/>
    <property type="project" value="InterPro"/>
</dbReference>
<dbReference type="SUPFAM" id="SSF55282">
    <property type="entry name" value="RL5-like"/>
    <property type="match status" value="1"/>
</dbReference>
<reference evidence="7" key="3">
    <citation type="submission" date="2025-08" db="UniProtKB">
        <authorList>
            <consortium name="RefSeq"/>
        </authorList>
    </citation>
    <scope>IDENTIFICATION</scope>
    <source>
        <strain evidence="7">CBS 342.82</strain>
    </source>
</reference>
<dbReference type="Pfam" id="PF00281">
    <property type="entry name" value="Ribosomal_L5"/>
    <property type="match status" value="1"/>
</dbReference>
<keyword evidence="2 7" id="KW-0689">Ribosomal protein</keyword>
<evidence type="ECO:0000313" key="6">
    <source>
        <dbReference type="Proteomes" id="UP000504637"/>
    </source>
</evidence>
<keyword evidence="3" id="KW-0687">Ribonucleoprotein</keyword>
<dbReference type="RefSeq" id="XP_033460108.1">
    <property type="nucleotide sequence ID" value="XM_033607671.1"/>
</dbReference>
<dbReference type="GO" id="GO:1990904">
    <property type="term" value="C:ribonucleoprotein complex"/>
    <property type="evidence" value="ECO:0007669"/>
    <property type="project" value="UniProtKB-KW"/>
</dbReference>
<feature type="domain" description="Large ribosomal subunit protein uL5 C-terminal" evidence="5">
    <location>
        <begin position="253"/>
        <end position="351"/>
    </location>
</feature>
<dbReference type="Proteomes" id="UP000504637">
    <property type="component" value="Unplaced"/>
</dbReference>
<keyword evidence="6" id="KW-1185">Reference proteome</keyword>
<dbReference type="Gene3D" id="3.30.1440.10">
    <property type="match status" value="1"/>
</dbReference>
<dbReference type="GO" id="GO:0005840">
    <property type="term" value="C:ribosome"/>
    <property type="evidence" value="ECO:0007669"/>
    <property type="project" value="UniProtKB-KW"/>
</dbReference>